<accession>A0A1H3XWV9</accession>
<gene>
    <name evidence="3" type="ORF">SAMN02910418_00762</name>
</gene>
<name>A0A1H3XWV9_9ACTO</name>
<dbReference type="InterPro" id="IPR036465">
    <property type="entry name" value="vWFA_dom_sf"/>
</dbReference>
<feature type="transmembrane region" description="Helical" evidence="1">
    <location>
        <begin position="6"/>
        <end position="24"/>
    </location>
</feature>
<reference evidence="4" key="1">
    <citation type="submission" date="2016-10" db="EMBL/GenBank/DDBJ databases">
        <authorList>
            <person name="Varghese N."/>
            <person name="Submissions S."/>
        </authorList>
    </citation>
    <scope>NUCLEOTIDE SEQUENCE [LARGE SCALE GENOMIC DNA]</scope>
    <source>
        <strain evidence="4">KPR-1</strain>
    </source>
</reference>
<dbReference type="Proteomes" id="UP000199288">
    <property type="component" value="Unassembled WGS sequence"/>
</dbReference>
<evidence type="ECO:0000259" key="2">
    <source>
        <dbReference type="PROSITE" id="PS50234"/>
    </source>
</evidence>
<dbReference type="OrthoDB" id="4623238at2"/>
<feature type="domain" description="VWFA" evidence="2">
    <location>
        <begin position="95"/>
        <end position="295"/>
    </location>
</feature>
<organism evidence="3 4">
    <name type="scientific">Bowdeniella nasicola</name>
    <dbReference type="NCBI Taxonomy" id="208480"/>
    <lineage>
        <taxon>Bacteria</taxon>
        <taxon>Bacillati</taxon>
        <taxon>Actinomycetota</taxon>
        <taxon>Actinomycetes</taxon>
        <taxon>Actinomycetales</taxon>
        <taxon>Actinomycetaceae</taxon>
        <taxon>Bowdeniella</taxon>
    </lineage>
</organism>
<dbReference type="Gene3D" id="3.40.50.410">
    <property type="entry name" value="von Willebrand factor, type A domain"/>
    <property type="match status" value="1"/>
</dbReference>
<sequence length="338" mass="36222">MIWWPLALALAAIALLAIIAGLLARRRRRRALTPIDVAHTGYLRALPSFTALIRARKRRLAAALALFFVAALGAAGLAGRPADRHAQSEQLATRDIVLCLDVSGSMISYDSEILGKFSELVDSFAGERIALVMWNNTSRTLFPLTDDYAMVRDELKNSAKILDVDLAALSSGSSQTQQLLDLLAGTTALPGTSASLIGDGLANCVLAFDLADQERSRSIIFATDNDLQGDPVYTLDEAAGFAQERDIRVIGLFSPTAEGGSYKQRTEFTETITSRGGLVFDTASPDAVDSIIDDVTSQQAAELDASPTVVITDHPERLAPLLIGGLVLGLLAVGWWRL</sequence>
<keyword evidence="4" id="KW-1185">Reference proteome</keyword>
<evidence type="ECO:0000256" key="1">
    <source>
        <dbReference type="SAM" id="Phobius"/>
    </source>
</evidence>
<evidence type="ECO:0000313" key="4">
    <source>
        <dbReference type="Proteomes" id="UP000199288"/>
    </source>
</evidence>
<evidence type="ECO:0000313" key="3">
    <source>
        <dbReference type="EMBL" id="SEA03331.1"/>
    </source>
</evidence>
<feature type="transmembrane region" description="Helical" evidence="1">
    <location>
        <begin position="60"/>
        <end position="79"/>
    </location>
</feature>
<proteinExistence type="predicted"/>
<keyword evidence="1" id="KW-1133">Transmembrane helix</keyword>
<dbReference type="Pfam" id="PF13519">
    <property type="entry name" value="VWA_2"/>
    <property type="match status" value="1"/>
</dbReference>
<dbReference type="InterPro" id="IPR002035">
    <property type="entry name" value="VWF_A"/>
</dbReference>
<dbReference type="RefSeq" id="WP_092562361.1">
    <property type="nucleotide sequence ID" value="NZ_FNQV01000004.1"/>
</dbReference>
<protein>
    <submittedName>
        <fullName evidence="3">Ca-activated chloride channel family protein</fullName>
    </submittedName>
</protein>
<dbReference type="PROSITE" id="PS50234">
    <property type="entry name" value="VWFA"/>
    <property type="match status" value="1"/>
</dbReference>
<keyword evidence="1" id="KW-0472">Membrane</keyword>
<keyword evidence="1" id="KW-0812">Transmembrane</keyword>
<dbReference type="SUPFAM" id="SSF53300">
    <property type="entry name" value="vWA-like"/>
    <property type="match status" value="1"/>
</dbReference>
<dbReference type="EMBL" id="FNQV01000004">
    <property type="protein sequence ID" value="SEA03331.1"/>
    <property type="molecule type" value="Genomic_DNA"/>
</dbReference>
<dbReference type="AlphaFoldDB" id="A0A1H3XWV9"/>